<organism evidence="1">
    <name type="scientific">Physcomitrium patens</name>
    <name type="common">Spreading-leaved earth moss</name>
    <name type="synonym">Physcomitrella patens</name>
    <dbReference type="NCBI Taxonomy" id="3218"/>
    <lineage>
        <taxon>Eukaryota</taxon>
        <taxon>Viridiplantae</taxon>
        <taxon>Streptophyta</taxon>
        <taxon>Embryophyta</taxon>
        <taxon>Bryophyta</taxon>
        <taxon>Bryophytina</taxon>
        <taxon>Bryopsida</taxon>
        <taxon>Funariidae</taxon>
        <taxon>Funariales</taxon>
        <taxon>Funariaceae</taxon>
        <taxon>Physcomitrium</taxon>
    </lineage>
</organism>
<dbReference type="PaxDb" id="3218-PP1S244_49V6.1"/>
<protein>
    <submittedName>
        <fullName evidence="1 2">Uncharacterized protein</fullName>
    </submittedName>
</protein>
<dbReference type="Proteomes" id="UP000006727">
    <property type="component" value="Chromosome 22"/>
</dbReference>
<dbReference type="Gramene" id="Pp3c22_12580V3.1">
    <property type="protein sequence ID" value="PAC:32904891.CDS.1"/>
    <property type="gene ID" value="Pp3c22_12580"/>
</dbReference>
<evidence type="ECO:0000313" key="1">
    <source>
        <dbReference type="EMBL" id="PNR30734.1"/>
    </source>
</evidence>
<proteinExistence type="predicted"/>
<reference evidence="1 3" key="2">
    <citation type="journal article" date="2018" name="Plant J.">
        <title>The Physcomitrella patens chromosome-scale assembly reveals moss genome structure and evolution.</title>
        <authorList>
            <person name="Lang D."/>
            <person name="Ullrich K.K."/>
            <person name="Murat F."/>
            <person name="Fuchs J."/>
            <person name="Jenkins J."/>
            <person name="Haas F.B."/>
            <person name="Piednoel M."/>
            <person name="Gundlach H."/>
            <person name="Van Bel M."/>
            <person name="Meyberg R."/>
            <person name="Vives C."/>
            <person name="Morata J."/>
            <person name="Symeonidi A."/>
            <person name="Hiss M."/>
            <person name="Muchero W."/>
            <person name="Kamisugi Y."/>
            <person name="Saleh O."/>
            <person name="Blanc G."/>
            <person name="Decker E.L."/>
            <person name="van Gessel N."/>
            <person name="Grimwood J."/>
            <person name="Hayes R.D."/>
            <person name="Graham S.W."/>
            <person name="Gunter L.E."/>
            <person name="McDaniel S.F."/>
            <person name="Hoernstein S.N.W."/>
            <person name="Larsson A."/>
            <person name="Li F.W."/>
            <person name="Perroud P.F."/>
            <person name="Phillips J."/>
            <person name="Ranjan P."/>
            <person name="Rokshar D.S."/>
            <person name="Rothfels C.J."/>
            <person name="Schneider L."/>
            <person name="Shu S."/>
            <person name="Stevenson D.W."/>
            <person name="Thummler F."/>
            <person name="Tillich M."/>
            <person name="Villarreal Aguilar J.C."/>
            <person name="Widiez T."/>
            <person name="Wong G.K."/>
            <person name="Wymore A."/>
            <person name="Zhang Y."/>
            <person name="Zimmer A.D."/>
            <person name="Quatrano R.S."/>
            <person name="Mayer K.F.X."/>
            <person name="Goodstein D."/>
            <person name="Casacuberta J.M."/>
            <person name="Vandepoele K."/>
            <person name="Reski R."/>
            <person name="Cuming A.C."/>
            <person name="Tuskan G.A."/>
            <person name="Maumus F."/>
            <person name="Salse J."/>
            <person name="Schmutz J."/>
            <person name="Rensing S.A."/>
        </authorList>
    </citation>
    <scope>NUCLEOTIDE SEQUENCE [LARGE SCALE GENOMIC DNA]</scope>
    <source>
        <strain evidence="2 3">cv. Gransden 2004</strain>
    </source>
</reference>
<evidence type="ECO:0000313" key="3">
    <source>
        <dbReference type="Proteomes" id="UP000006727"/>
    </source>
</evidence>
<dbReference type="AlphaFoldDB" id="A0A2K1IN89"/>
<dbReference type="InParanoid" id="A0A2K1IN89"/>
<dbReference type="EnsemblPlants" id="Pp3c22_12580V3.1">
    <property type="protein sequence ID" value="PAC:32904891.CDS.1"/>
    <property type="gene ID" value="Pp3c22_12580"/>
</dbReference>
<gene>
    <name evidence="1" type="ORF">PHYPA_027050</name>
</gene>
<name>A0A2K1IN89_PHYPA</name>
<dbReference type="EMBL" id="ABEU02000022">
    <property type="protein sequence ID" value="PNR30734.1"/>
    <property type="molecule type" value="Genomic_DNA"/>
</dbReference>
<evidence type="ECO:0000313" key="2">
    <source>
        <dbReference type="EnsemblPlants" id="PAC:32904891.CDS.1"/>
    </source>
</evidence>
<keyword evidence="3" id="KW-1185">Reference proteome</keyword>
<sequence>MFFRALTVTVLLVVCFWGLCSFIKGIMGVLLCSDRLCGVFCPPAPWSSWGALRRHLVFSQNVRVVAWLSISDQ</sequence>
<accession>A0A2K1IN89</accession>
<reference evidence="2" key="3">
    <citation type="submission" date="2020-12" db="UniProtKB">
        <authorList>
            <consortium name="EnsemblPlants"/>
        </authorList>
    </citation>
    <scope>IDENTIFICATION</scope>
</reference>
<reference evidence="1 3" key="1">
    <citation type="journal article" date="2008" name="Science">
        <title>The Physcomitrella genome reveals evolutionary insights into the conquest of land by plants.</title>
        <authorList>
            <person name="Rensing S."/>
            <person name="Lang D."/>
            <person name="Zimmer A."/>
            <person name="Terry A."/>
            <person name="Salamov A."/>
            <person name="Shapiro H."/>
            <person name="Nishiyama T."/>
            <person name="Perroud P.-F."/>
            <person name="Lindquist E."/>
            <person name="Kamisugi Y."/>
            <person name="Tanahashi T."/>
            <person name="Sakakibara K."/>
            <person name="Fujita T."/>
            <person name="Oishi K."/>
            <person name="Shin-I T."/>
            <person name="Kuroki Y."/>
            <person name="Toyoda A."/>
            <person name="Suzuki Y."/>
            <person name="Hashimoto A."/>
            <person name="Yamaguchi K."/>
            <person name="Sugano A."/>
            <person name="Kohara Y."/>
            <person name="Fujiyama A."/>
            <person name="Anterola A."/>
            <person name="Aoki S."/>
            <person name="Ashton N."/>
            <person name="Barbazuk W.B."/>
            <person name="Barker E."/>
            <person name="Bennetzen J."/>
            <person name="Bezanilla M."/>
            <person name="Blankenship R."/>
            <person name="Cho S.H."/>
            <person name="Dutcher S."/>
            <person name="Estelle M."/>
            <person name="Fawcett J.A."/>
            <person name="Gundlach H."/>
            <person name="Hanada K."/>
            <person name="Heyl A."/>
            <person name="Hicks K.A."/>
            <person name="Hugh J."/>
            <person name="Lohr M."/>
            <person name="Mayer K."/>
            <person name="Melkozernov A."/>
            <person name="Murata T."/>
            <person name="Nelson D."/>
            <person name="Pils B."/>
            <person name="Prigge M."/>
            <person name="Reiss B."/>
            <person name="Renner T."/>
            <person name="Rombauts S."/>
            <person name="Rushton P."/>
            <person name="Sanderfoot A."/>
            <person name="Schween G."/>
            <person name="Shiu S.-H."/>
            <person name="Stueber K."/>
            <person name="Theodoulou F.L."/>
            <person name="Tu H."/>
            <person name="Van de Peer Y."/>
            <person name="Verrier P.J."/>
            <person name="Waters E."/>
            <person name="Wood A."/>
            <person name="Yang L."/>
            <person name="Cove D."/>
            <person name="Cuming A."/>
            <person name="Hasebe M."/>
            <person name="Lucas S."/>
            <person name="Mishler D.B."/>
            <person name="Reski R."/>
            <person name="Grigoriev I."/>
            <person name="Quatrano R.S."/>
            <person name="Boore J.L."/>
        </authorList>
    </citation>
    <scope>NUCLEOTIDE SEQUENCE [LARGE SCALE GENOMIC DNA]</scope>
    <source>
        <strain evidence="2 3">cv. Gransden 2004</strain>
    </source>
</reference>